<proteinExistence type="predicted"/>
<dbReference type="AlphaFoldDB" id="A0A498HSD0"/>
<keyword evidence="3" id="KW-1185">Reference proteome</keyword>
<evidence type="ECO:0008006" key="4">
    <source>
        <dbReference type="Google" id="ProtNLM"/>
    </source>
</evidence>
<dbReference type="PANTHER" id="PTHR47988">
    <property type="entry name" value="SOMATIC EMBRYOGENESIS RECEPTOR KINASE 1"/>
    <property type="match status" value="1"/>
</dbReference>
<dbReference type="EMBL" id="RDQH01000341">
    <property type="protein sequence ID" value="RXH73650.1"/>
    <property type="molecule type" value="Genomic_DNA"/>
</dbReference>
<organism evidence="2 3">
    <name type="scientific">Malus domestica</name>
    <name type="common">Apple</name>
    <name type="synonym">Pyrus malus</name>
    <dbReference type="NCBI Taxonomy" id="3750"/>
    <lineage>
        <taxon>Eukaryota</taxon>
        <taxon>Viridiplantae</taxon>
        <taxon>Streptophyta</taxon>
        <taxon>Embryophyta</taxon>
        <taxon>Tracheophyta</taxon>
        <taxon>Spermatophyta</taxon>
        <taxon>Magnoliopsida</taxon>
        <taxon>eudicotyledons</taxon>
        <taxon>Gunneridae</taxon>
        <taxon>Pentapetalae</taxon>
        <taxon>rosids</taxon>
        <taxon>fabids</taxon>
        <taxon>Rosales</taxon>
        <taxon>Rosaceae</taxon>
        <taxon>Amygdaloideae</taxon>
        <taxon>Maleae</taxon>
        <taxon>Malus</taxon>
    </lineage>
</organism>
<protein>
    <recommendedName>
        <fullName evidence="4">Leucine-rich repeat-containing N-terminal plant-type domain-containing protein</fullName>
    </recommendedName>
</protein>
<sequence length="172" mass="19116">MDGVAGCETQKEKFGRLYNNSMSGHIPVTLTNIQSLQVLDLSNNNLTGDIPVNGSFSLFTLLRLTSNPKLITFQPALFCFTDTCDIDSSPLWHAFPNVICNLIKQPPNFLETGQRRDASDFDRSTPAAYLSSNRPNSDNVLHLCFCLADSAVWLLSPPQACCQCRRYVSVCY</sequence>
<evidence type="ECO:0000256" key="1">
    <source>
        <dbReference type="ARBA" id="ARBA00022729"/>
    </source>
</evidence>
<dbReference type="Gene3D" id="3.80.10.10">
    <property type="entry name" value="Ribonuclease Inhibitor"/>
    <property type="match status" value="1"/>
</dbReference>
<dbReference type="PROSITE" id="PS51450">
    <property type="entry name" value="LRR"/>
    <property type="match status" value="1"/>
</dbReference>
<name>A0A498HSD0_MALDO</name>
<comment type="caution">
    <text evidence="2">The sequence shown here is derived from an EMBL/GenBank/DDBJ whole genome shotgun (WGS) entry which is preliminary data.</text>
</comment>
<accession>A0A498HSD0</accession>
<dbReference type="InterPro" id="IPR001611">
    <property type="entry name" value="Leu-rich_rpt"/>
</dbReference>
<dbReference type="SUPFAM" id="SSF52058">
    <property type="entry name" value="L domain-like"/>
    <property type="match status" value="1"/>
</dbReference>
<evidence type="ECO:0000313" key="3">
    <source>
        <dbReference type="Proteomes" id="UP000290289"/>
    </source>
</evidence>
<reference evidence="2 3" key="1">
    <citation type="submission" date="2018-10" db="EMBL/GenBank/DDBJ databases">
        <title>A high-quality apple genome assembly.</title>
        <authorList>
            <person name="Hu J."/>
        </authorList>
    </citation>
    <scope>NUCLEOTIDE SEQUENCE [LARGE SCALE GENOMIC DNA]</scope>
    <source>
        <strain evidence="3">cv. HFTH1</strain>
        <tissue evidence="2">Young leaf</tissue>
    </source>
</reference>
<dbReference type="Proteomes" id="UP000290289">
    <property type="component" value="Chromosome 15"/>
</dbReference>
<gene>
    <name evidence="2" type="ORF">DVH24_016472</name>
</gene>
<keyword evidence="1" id="KW-0732">Signal</keyword>
<evidence type="ECO:0000313" key="2">
    <source>
        <dbReference type="EMBL" id="RXH73650.1"/>
    </source>
</evidence>
<dbReference type="InterPro" id="IPR032675">
    <property type="entry name" value="LRR_dom_sf"/>
</dbReference>